<name>A0A4V2UXN9_9HYPH</name>
<dbReference type="Proteomes" id="UP000294664">
    <property type="component" value="Unassembled WGS sequence"/>
</dbReference>
<sequence>MQQEQSVVADGMRIDWDVPIEMSDGVVLRADVFRPIADGHYPVVLSHGPYAKGLSFQEGFKGNWDRMVAAFPEIMEGTTNKYQNWELVDPEKWVPDGYVCLRIDSRGSGRSPGFLDVWSPRETQDLYECVEWAGVQPWSNGKVGINGISYYAMNQWHVAALQPPHLAAICVWEGAHDYYREFSRHGGILCRFLTAWFNRQVARVQHGVGDNGFRSPVTGETVAGPPTLSKEELAQNRVDPGIEILARPLEDDYYRSRTADLSKVVTPLLSSANWGGMGLHPRGNFEGYLGAASAEKWLEVHGDSHFSPFYRDAGVALQKQFLGYYLKGEQNGWTARPKVELQVRHPGEKFVARAENEWPLARTKWTKYYLTPGGGFGPEAAAGEAVTYETTGEGVTFTTGPLAQEIEITGPVAARLTLSSDTTDADVFVALRVFDPAGQEVLFIGSNDPRVPVGLGWLRASHRKLDPAKSQPYRPYHSHDELQPLTPGAPVDLDVEIWPTSIVVPKGYRIAVTVKGNDYDHGLGEAGVSNAMYPMKGIGPFLHDIPEDRPKEVFGGRNTLHFEAGREPYLLLPIIPA</sequence>
<feature type="domain" description="Xaa-Pro dipeptidyl-peptidase C-terminal" evidence="2">
    <location>
        <begin position="319"/>
        <end position="571"/>
    </location>
</feature>
<protein>
    <recommendedName>
        <fullName evidence="2">Xaa-Pro dipeptidyl-peptidase C-terminal domain-containing protein</fullName>
    </recommendedName>
</protein>
<dbReference type="SUPFAM" id="SSF53474">
    <property type="entry name" value="alpha/beta-Hydrolases"/>
    <property type="match status" value="1"/>
</dbReference>
<dbReference type="SMART" id="SM00939">
    <property type="entry name" value="PepX_C"/>
    <property type="match status" value="1"/>
</dbReference>
<dbReference type="InterPro" id="IPR050585">
    <property type="entry name" value="Xaa-Pro_dipeptidyl-ppase/CocE"/>
</dbReference>
<reference evidence="3 4" key="1">
    <citation type="submission" date="2019-03" db="EMBL/GenBank/DDBJ databases">
        <title>Genomic Encyclopedia of Type Strains, Phase IV (KMG-IV): sequencing the most valuable type-strain genomes for metagenomic binning, comparative biology and taxonomic classification.</title>
        <authorList>
            <person name="Goeker M."/>
        </authorList>
    </citation>
    <scope>NUCLEOTIDE SEQUENCE [LARGE SCALE GENOMIC DNA]</scope>
    <source>
        <strain evidence="3 4">DSM 9035</strain>
    </source>
</reference>
<keyword evidence="4" id="KW-1185">Reference proteome</keyword>
<dbReference type="InterPro" id="IPR005674">
    <property type="entry name" value="CocE/Ser_esterase"/>
</dbReference>
<evidence type="ECO:0000259" key="2">
    <source>
        <dbReference type="SMART" id="SM00939"/>
    </source>
</evidence>
<gene>
    <name evidence="3" type="ORF">EDC64_10764</name>
</gene>
<dbReference type="GO" id="GO:0008239">
    <property type="term" value="F:dipeptidyl-peptidase activity"/>
    <property type="evidence" value="ECO:0007669"/>
    <property type="project" value="InterPro"/>
</dbReference>
<dbReference type="Pfam" id="PF08530">
    <property type="entry name" value="PepX_C"/>
    <property type="match status" value="1"/>
</dbReference>
<dbReference type="InterPro" id="IPR029058">
    <property type="entry name" value="AB_hydrolase_fold"/>
</dbReference>
<dbReference type="RefSeq" id="WP_207916048.1">
    <property type="nucleotide sequence ID" value="NZ_SMAI01000007.1"/>
</dbReference>
<dbReference type="Gene3D" id="3.40.50.1820">
    <property type="entry name" value="alpha/beta hydrolase"/>
    <property type="match status" value="1"/>
</dbReference>
<accession>A0A4V2UXN9</accession>
<dbReference type="Pfam" id="PF02129">
    <property type="entry name" value="Peptidase_S15"/>
    <property type="match status" value="1"/>
</dbReference>
<dbReference type="AlphaFoldDB" id="A0A4V2UXN9"/>
<evidence type="ECO:0000256" key="1">
    <source>
        <dbReference type="ARBA" id="ARBA00022801"/>
    </source>
</evidence>
<dbReference type="NCBIfam" id="TIGR00976">
    <property type="entry name" value="CocE_NonD"/>
    <property type="match status" value="1"/>
</dbReference>
<dbReference type="InterPro" id="IPR008979">
    <property type="entry name" value="Galactose-bd-like_sf"/>
</dbReference>
<dbReference type="InterPro" id="IPR013736">
    <property type="entry name" value="Xaa-Pro_dipept_C"/>
</dbReference>
<keyword evidence="1" id="KW-0378">Hydrolase</keyword>
<dbReference type="Gene3D" id="2.60.120.260">
    <property type="entry name" value="Galactose-binding domain-like"/>
    <property type="match status" value="1"/>
</dbReference>
<dbReference type="PANTHER" id="PTHR43056">
    <property type="entry name" value="PEPTIDASE S9 PROLYL OLIGOPEPTIDASE"/>
    <property type="match status" value="1"/>
</dbReference>
<dbReference type="SUPFAM" id="SSF49785">
    <property type="entry name" value="Galactose-binding domain-like"/>
    <property type="match status" value="1"/>
</dbReference>
<evidence type="ECO:0000313" key="4">
    <source>
        <dbReference type="Proteomes" id="UP000294664"/>
    </source>
</evidence>
<dbReference type="PANTHER" id="PTHR43056:SF10">
    <property type="entry name" value="COCE_NOND FAMILY, PUTATIVE (AFU_ORTHOLOGUE AFUA_7G00600)-RELATED"/>
    <property type="match status" value="1"/>
</dbReference>
<dbReference type="EMBL" id="SMAI01000007">
    <property type="protein sequence ID" value="TCT04248.1"/>
    <property type="molecule type" value="Genomic_DNA"/>
</dbReference>
<evidence type="ECO:0000313" key="3">
    <source>
        <dbReference type="EMBL" id="TCT04248.1"/>
    </source>
</evidence>
<organism evidence="3 4">
    <name type="scientific">Aquabacter spiritensis</name>
    <dbReference type="NCBI Taxonomy" id="933073"/>
    <lineage>
        <taxon>Bacteria</taxon>
        <taxon>Pseudomonadati</taxon>
        <taxon>Pseudomonadota</taxon>
        <taxon>Alphaproteobacteria</taxon>
        <taxon>Hyphomicrobiales</taxon>
        <taxon>Xanthobacteraceae</taxon>
        <taxon>Aquabacter</taxon>
    </lineage>
</organism>
<dbReference type="InterPro" id="IPR000383">
    <property type="entry name" value="Xaa-Pro-like_dom"/>
</dbReference>
<proteinExistence type="predicted"/>
<comment type="caution">
    <text evidence="3">The sequence shown here is derived from an EMBL/GenBank/DDBJ whole genome shotgun (WGS) entry which is preliminary data.</text>
</comment>
<dbReference type="Gene3D" id="1.10.3020.20">
    <property type="match status" value="1"/>
</dbReference>